<organism evidence="1 2">
    <name type="scientific">Owenia fusiformis</name>
    <name type="common">Polychaete worm</name>
    <dbReference type="NCBI Taxonomy" id="6347"/>
    <lineage>
        <taxon>Eukaryota</taxon>
        <taxon>Metazoa</taxon>
        <taxon>Spiralia</taxon>
        <taxon>Lophotrochozoa</taxon>
        <taxon>Annelida</taxon>
        <taxon>Polychaeta</taxon>
        <taxon>Sedentaria</taxon>
        <taxon>Canalipalpata</taxon>
        <taxon>Sabellida</taxon>
        <taxon>Oweniida</taxon>
        <taxon>Oweniidae</taxon>
        <taxon>Owenia</taxon>
    </lineage>
</organism>
<keyword evidence="2" id="KW-1185">Reference proteome</keyword>
<sequence>MLLGIYPTRVIQNGHPNGYDEHMTTIHNCCILAIKDEPIIQLQQWRISVGFVMLRSPHHLEALLPAQWYRILSEKDRLQIVNFDLHDIRSAARCPAFYTSLSVRTYSNEWHGDPTYLSLQKVQESLDFGLLKSLIAIWEFTCLTTPSVNVEVAKLNTYCFKIPHGNG</sequence>
<dbReference type="AlphaFoldDB" id="A0A8J1XSD8"/>
<name>A0A8J1XSD8_OWEFU</name>
<dbReference type="Proteomes" id="UP000749559">
    <property type="component" value="Unassembled WGS sequence"/>
</dbReference>
<evidence type="ECO:0000313" key="2">
    <source>
        <dbReference type="Proteomes" id="UP000749559"/>
    </source>
</evidence>
<dbReference type="EMBL" id="CAIIXF020000003">
    <property type="protein sequence ID" value="CAH1779342.1"/>
    <property type="molecule type" value="Genomic_DNA"/>
</dbReference>
<accession>A0A8J1XSD8</accession>
<proteinExistence type="predicted"/>
<protein>
    <submittedName>
        <fullName evidence="1">Uncharacterized protein</fullName>
    </submittedName>
</protein>
<reference evidence="1" key="1">
    <citation type="submission" date="2022-03" db="EMBL/GenBank/DDBJ databases">
        <authorList>
            <person name="Martin C."/>
        </authorList>
    </citation>
    <scope>NUCLEOTIDE SEQUENCE</scope>
</reference>
<evidence type="ECO:0000313" key="1">
    <source>
        <dbReference type="EMBL" id="CAH1779342.1"/>
    </source>
</evidence>
<comment type="caution">
    <text evidence="1">The sequence shown here is derived from an EMBL/GenBank/DDBJ whole genome shotgun (WGS) entry which is preliminary data.</text>
</comment>
<gene>
    <name evidence="1" type="ORF">OFUS_LOCUS6160</name>
</gene>